<keyword evidence="1" id="KW-0812">Transmembrane</keyword>
<organism evidence="2 3">
    <name type="scientific">Aphis craccivora</name>
    <name type="common">Cowpea aphid</name>
    <dbReference type="NCBI Taxonomy" id="307492"/>
    <lineage>
        <taxon>Eukaryota</taxon>
        <taxon>Metazoa</taxon>
        <taxon>Ecdysozoa</taxon>
        <taxon>Arthropoda</taxon>
        <taxon>Hexapoda</taxon>
        <taxon>Insecta</taxon>
        <taxon>Pterygota</taxon>
        <taxon>Neoptera</taxon>
        <taxon>Paraneoptera</taxon>
        <taxon>Hemiptera</taxon>
        <taxon>Sternorrhyncha</taxon>
        <taxon>Aphidomorpha</taxon>
        <taxon>Aphidoidea</taxon>
        <taxon>Aphididae</taxon>
        <taxon>Aphidini</taxon>
        <taxon>Aphis</taxon>
        <taxon>Aphis</taxon>
    </lineage>
</organism>
<evidence type="ECO:0000313" key="3">
    <source>
        <dbReference type="Proteomes" id="UP000478052"/>
    </source>
</evidence>
<keyword evidence="3" id="KW-1185">Reference proteome</keyword>
<protein>
    <submittedName>
        <fullName evidence="2">Uncharacterized protein</fullName>
    </submittedName>
</protein>
<dbReference type="AlphaFoldDB" id="A0A6G0Y8B4"/>
<dbReference type="Proteomes" id="UP000478052">
    <property type="component" value="Unassembled WGS sequence"/>
</dbReference>
<accession>A0A6G0Y8B4</accession>
<keyword evidence="1" id="KW-0472">Membrane</keyword>
<comment type="caution">
    <text evidence="2">The sequence shown here is derived from an EMBL/GenBank/DDBJ whole genome shotgun (WGS) entry which is preliminary data.</text>
</comment>
<proteinExistence type="predicted"/>
<name>A0A6G0Y8B4_APHCR</name>
<evidence type="ECO:0000313" key="2">
    <source>
        <dbReference type="EMBL" id="KAF0750885.1"/>
    </source>
</evidence>
<sequence length="176" mass="20932">MSTYYKLILIPNLYEKKCAFTYAVNQKIDSTEILSFIDFKVVFTYVVMSVAHIYFVYLPKFNTNYLENQPINYDDAYETLRTFGTYILQTLSSVNIKYQDNLQPNQTVTQKKKMNRQEKTRISTPSNTFHSWPAVKTKYFNVLIHYFDNEYDKVSSYFSKPLVQTQVHKFILLNNK</sequence>
<gene>
    <name evidence="2" type="ORF">FWK35_00025263</name>
</gene>
<evidence type="ECO:0000256" key="1">
    <source>
        <dbReference type="SAM" id="Phobius"/>
    </source>
</evidence>
<reference evidence="2 3" key="1">
    <citation type="submission" date="2019-08" db="EMBL/GenBank/DDBJ databases">
        <title>Whole genome of Aphis craccivora.</title>
        <authorList>
            <person name="Voronova N.V."/>
            <person name="Shulinski R.S."/>
            <person name="Bandarenka Y.V."/>
            <person name="Zhorov D.G."/>
            <person name="Warner D."/>
        </authorList>
    </citation>
    <scope>NUCLEOTIDE SEQUENCE [LARGE SCALE GENOMIC DNA]</scope>
    <source>
        <strain evidence="2">180601</strain>
        <tissue evidence="2">Whole Body</tissue>
    </source>
</reference>
<feature type="transmembrane region" description="Helical" evidence="1">
    <location>
        <begin position="39"/>
        <end position="58"/>
    </location>
</feature>
<keyword evidence="1" id="KW-1133">Transmembrane helix</keyword>
<dbReference type="EMBL" id="VUJU01005552">
    <property type="protein sequence ID" value="KAF0750885.1"/>
    <property type="molecule type" value="Genomic_DNA"/>
</dbReference>